<evidence type="ECO:0000313" key="2">
    <source>
        <dbReference type="EMBL" id="GLD61730.1"/>
    </source>
</evidence>
<dbReference type="PROSITE" id="PS50188">
    <property type="entry name" value="B302_SPRY"/>
    <property type="match status" value="1"/>
</dbReference>
<proteinExistence type="predicted"/>
<dbReference type="AlphaFoldDB" id="A0AAD3MYC4"/>
<dbReference type="PANTHER" id="PTHR24103">
    <property type="entry name" value="E3 UBIQUITIN-PROTEIN LIGASE TRIM"/>
    <property type="match status" value="1"/>
</dbReference>
<dbReference type="SMART" id="SM00449">
    <property type="entry name" value="SPRY"/>
    <property type="match status" value="1"/>
</dbReference>
<dbReference type="InterPro" id="IPR003879">
    <property type="entry name" value="Butyrophylin_SPRY"/>
</dbReference>
<dbReference type="PRINTS" id="PR01407">
    <property type="entry name" value="BUTYPHLNCDUF"/>
</dbReference>
<dbReference type="InterPro" id="IPR050143">
    <property type="entry name" value="TRIM/RBCC"/>
</dbReference>
<name>A0AAD3MYC4_LATJO</name>
<protein>
    <submittedName>
        <fullName evidence="2">E3 ubiquitin-protein ligase TRIM11-like protein</fullName>
    </submittedName>
</protein>
<dbReference type="InterPro" id="IPR001870">
    <property type="entry name" value="B30.2/SPRY"/>
</dbReference>
<keyword evidence="3" id="KW-1185">Reference proteome</keyword>
<accession>A0AAD3MYC4</accession>
<dbReference type="EMBL" id="BRZM01000047">
    <property type="protein sequence ID" value="GLD61730.1"/>
    <property type="molecule type" value="Genomic_DNA"/>
</dbReference>
<gene>
    <name evidence="2" type="ORF">AKAME5_001351300</name>
</gene>
<reference evidence="2" key="1">
    <citation type="submission" date="2022-08" db="EMBL/GenBank/DDBJ databases">
        <title>Genome sequencing of akame (Lates japonicus).</title>
        <authorList>
            <person name="Hashiguchi Y."/>
            <person name="Takahashi H."/>
        </authorList>
    </citation>
    <scope>NUCLEOTIDE SEQUENCE</scope>
    <source>
        <strain evidence="2">Kochi</strain>
    </source>
</reference>
<feature type="domain" description="B30.2/SPRY" evidence="1">
    <location>
        <begin position="114"/>
        <end position="295"/>
    </location>
</feature>
<dbReference type="Gene3D" id="2.60.120.920">
    <property type="match status" value="2"/>
</dbReference>
<evidence type="ECO:0000313" key="3">
    <source>
        <dbReference type="Proteomes" id="UP001279410"/>
    </source>
</evidence>
<dbReference type="SUPFAM" id="SSF49899">
    <property type="entry name" value="Concanavalin A-like lectins/glucanases"/>
    <property type="match status" value="2"/>
</dbReference>
<dbReference type="InterPro" id="IPR013320">
    <property type="entry name" value="ConA-like_dom_sf"/>
</dbReference>
<dbReference type="InterPro" id="IPR043136">
    <property type="entry name" value="B30.2/SPRY_sf"/>
</dbReference>
<dbReference type="CDD" id="cd13733">
    <property type="entry name" value="SPRY_PRY_C-I_1"/>
    <property type="match status" value="1"/>
</dbReference>
<organism evidence="2 3">
    <name type="scientific">Lates japonicus</name>
    <name type="common">Japanese lates</name>
    <dbReference type="NCBI Taxonomy" id="270547"/>
    <lineage>
        <taxon>Eukaryota</taxon>
        <taxon>Metazoa</taxon>
        <taxon>Chordata</taxon>
        <taxon>Craniata</taxon>
        <taxon>Vertebrata</taxon>
        <taxon>Euteleostomi</taxon>
        <taxon>Actinopterygii</taxon>
        <taxon>Neopterygii</taxon>
        <taxon>Teleostei</taxon>
        <taxon>Neoteleostei</taxon>
        <taxon>Acanthomorphata</taxon>
        <taxon>Carangaria</taxon>
        <taxon>Carangaria incertae sedis</taxon>
        <taxon>Centropomidae</taxon>
        <taxon>Lates</taxon>
    </lineage>
</organism>
<sequence length="304" mass="34282">MLSEQIKKLFEAQLKKVQQYAVDVTLDPDIVHLRPTQSNDACRCVLSEQGFTSGRFYFEVQVKKWSKWTVGVARESSMKRQITLSPNNGYWTVCLTRRGSVVRALTQLEKTLSEQMKKLFEAELKKVQQYAVDVTLDPDIVHPKATQSDAKQQVKECDACRCVLSQQGFTSGRFFFEVQVKKWSTWTVGVTRKSNMKTEITLSPSDGYWTVCLTRRGDCFAPAEPSVGLSLKSKPKKVGVFVDYKEGLVSFYDADTAALIYSFTGCSFTGKLYPFFSPCVNDGLKIHSTVFSKLKASFAQLLLS</sequence>
<dbReference type="Pfam" id="PF00622">
    <property type="entry name" value="SPRY"/>
    <property type="match status" value="2"/>
</dbReference>
<comment type="caution">
    <text evidence="2">The sequence shown here is derived from an EMBL/GenBank/DDBJ whole genome shotgun (WGS) entry which is preliminary data.</text>
</comment>
<evidence type="ECO:0000259" key="1">
    <source>
        <dbReference type="PROSITE" id="PS50188"/>
    </source>
</evidence>
<dbReference type="Proteomes" id="UP001279410">
    <property type="component" value="Unassembled WGS sequence"/>
</dbReference>
<dbReference type="InterPro" id="IPR003877">
    <property type="entry name" value="SPRY_dom"/>
</dbReference>